<evidence type="ECO:0008006" key="4">
    <source>
        <dbReference type="Google" id="ProtNLM"/>
    </source>
</evidence>
<organism evidence="2 3">
    <name type="scientific">Ramlibacter albus</name>
    <dbReference type="NCBI Taxonomy" id="2079448"/>
    <lineage>
        <taxon>Bacteria</taxon>
        <taxon>Pseudomonadati</taxon>
        <taxon>Pseudomonadota</taxon>
        <taxon>Betaproteobacteria</taxon>
        <taxon>Burkholderiales</taxon>
        <taxon>Comamonadaceae</taxon>
        <taxon>Ramlibacter</taxon>
    </lineage>
</organism>
<reference evidence="2" key="1">
    <citation type="submission" date="2020-08" db="EMBL/GenBank/DDBJ databases">
        <title>Ramlibacter sp. GTP1 16S ribosomal RNA gene genome sequencing and assembly.</title>
        <authorList>
            <person name="Kang M."/>
        </authorList>
    </citation>
    <scope>NUCLEOTIDE SEQUENCE</scope>
    <source>
        <strain evidence="2">GTP1</strain>
    </source>
</reference>
<dbReference type="EMBL" id="JACORU010000003">
    <property type="protein sequence ID" value="MBC5765103.1"/>
    <property type="molecule type" value="Genomic_DNA"/>
</dbReference>
<comment type="caution">
    <text evidence="2">The sequence shown here is derived from an EMBL/GenBank/DDBJ whole genome shotgun (WGS) entry which is preliminary data.</text>
</comment>
<dbReference type="RefSeq" id="WP_187081552.1">
    <property type="nucleotide sequence ID" value="NZ_JACORU010000003.1"/>
</dbReference>
<keyword evidence="3" id="KW-1185">Reference proteome</keyword>
<evidence type="ECO:0000313" key="3">
    <source>
        <dbReference type="Proteomes" id="UP000596827"/>
    </source>
</evidence>
<feature type="signal peptide" evidence="1">
    <location>
        <begin position="1"/>
        <end position="18"/>
    </location>
</feature>
<dbReference type="AlphaFoldDB" id="A0A923M8Z9"/>
<evidence type="ECO:0000256" key="1">
    <source>
        <dbReference type="SAM" id="SignalP"/>
    </source>
</evidence>
<accession>A0A923M8Z9</accession>
<feature type="chain" id="PRO_5037295416" description="DUF2147 domain-containing protein" evidence="1">
    <location>
        <begin position="19"/>
        <end position="133"/>
    </location>
</feature>
<gene>
    <name evidence="2" type="ORF">H8R02_11615</name>
</gene>
<name>A0A923M8Z9_9BURK</name>
<protein>
    <recommendedName>
        <fullName evidence="4">DUF2147 domain-containing protein</fullName>
    </recommendedName>
</protein>
<keyword evidence="1" id="KW-0732">Signal</keyword>
<evidence type="ECO:0000313" key="2">
    <source>
        <dbReference type="EMBL" id="MBC5765103.1"/>
    </source>
</evidence>
<dbReference type="Proteomes" id="UP000596827">
    <property type="component" value="Unassembled WGS sequence"/>
</dbReference>
<sequence length="133" mass="14336">MKKVACLLLLLSPLFAAAQECPRPVDVKVPHLLGMWHAVIEGVPQGATLLFEKHPLYTASVSGAINRNGDKGVVSGELEDGEFSMEESADGRRIFATWVGAVVEGSCGREIRGTWQRDGAALAHPFVLRKLPS</sequence>
<proteinExistence type="predicted"/>